<sequence>MTERRASRTAVLVCQGRAVAHGRIAPDRFADPTAMPLLREAERAQVSRVRDEQPPNGMAERMQYEMIRAGSEIIVPRTVAIDDAVRAVPTPQVVILGAGLDGRAWRLDLPGTVVFEVDHPASQQEKRERAAVLEGEPPRYVPVDFARDRLTDALKAAGHRDDEPTTWIWEGVVPYLTRPEVAATVAAVTARSAPGSRLIVNYQAPSLLGGVARKLIGAAARRFNPWAAEPWRSTWTPAAMSRLLATHAFVVRRDHDLLETATALGVRPERATSLRNGRIALADH</sequence>
<evidence type="ECO:0000313" key="8">
    <source>
        <dbReference type="Proteomes" id="UP000677082"/>
    </source>
</evidence>
<dbReference type="Pfam" id="PF04072">
    <property type="entry name" value="LCM"/>
    <property type="match status" value="1"/>
</dbReference>
<protein>
    <recommendedName>
        <fullName evidence="6">S-adenosyl-L-methionine-dependent methyltransferase</fullName>
        <ecNumber evidence="6">2.1.1.-</ecNumber>
    </recommendedName>
</protein>
<dbReference type="InterPro" id="IPR011610">
    <property type="entry name" value="SAM_mthyl_Trfase_ML2640-like"/>
</dbReference>
<keyword evidence="4" id="KW-0808">Transferase</keyword>
<dbReference type="InterPro" id="IPR029063">
    <property type="entry name" value="SAM-dependent_MTases_sf"/>
</dbReference>
<dbReference type="EC" id="2.1.1.-" evidence="6"/>
<reference evidence="7 8" key="1">
    <citation type="submission" date="2021-03" db="EMBL/GenBank/DDBJ databases">
        <title>Whole genome shotgun sequence of Actinoplanes toevensis NBRC 105298.</title>
        <authorList>
            <person name="Komaki H."/>
            <person name="Tamura T."/>
        </authorList>
    </citation>
    <scope>NUCLEOTIDE SEQUENCE [LARGE SCALE GENOMIC DNA]</scope>
    <source>
        <strain evidence="7 8">NBRC 105298</strain>
    </source>
</reference>
<evidence type="ECO:0000256" key="6">
    <source>
        <dbReference type="RuleBase" id="RU362030"/>
    </source>
</evidence>
<name>A0A919TBN2_9ACTN</name>
<dbReference type="GO" id="GO:0032259">
    <property type="term" value="P:methylation"/>
    <property type="evidence" value="ECO:0007669"/>
    <property type="project" value="UniProtKB-KW"/>
</dbReference>
<dbReference type="EMBL" id="BOQN01000049">
    <property type="protein sequence ID" value="GIM91786.1"/>
    <property type="molecule type" value="Genomic_DNA"/>
</dbReference>
<evidence type="ECO:0000256" key="3">
    <source>
        <dbReference type="ARBA" id="ARBA00022603"/>
    </source>
</evidence>
<dbReference type="SUPFAM" id="SSF53335">
    <property type="entry name" value="S-adenosyl-L-methionine-dependent methyltransferases"/>
    <property type="match status" value="1"/>
</dbReference>
<comment type="similarity">
    <text evidence="2 6">Belongs to the UPF0677 family.</text>
</comment>
<dbReference type="PANTHER" id="PTHR43619">
    <property type="entry name" value="S-ADENOSYL-L-METHIONINE-DEPENDENT METHYLTRANSFERASE YKTD-RELATED"/>
    <property type="match status" value="1"/>
</dbReference>
<evidence type="ECO:0000256" key="2">
    <source>
        <dbReference type="ARBA" id="ARBA00008138"/>
    </source>
</evidence>
<comment type="caution">
    <text evidence="7">The sequence shown here is derived from an EMBL/GenBank/DDBJ whole genome shotgun (WGS) entry which is preliminary data.</text>
</comment>
<dbReference type="Proteomes" id="UP000677082">
    <property type="component" value="Unassembled WGS sequence"/>
</dbReference>
<dbReference type="AlphaFoldDB" id="A0A919TBN2"/>
<dbReference type="RefSeq" id="WP_213007668.1">
    <property type="nucleotide sequence ID" value="NZ_BOQN01000049.1"/>
</dbReference>
<dbReference type="PANTHER" id="PTHR43619:SF2">
    <property type="entry name" value="S-ADENOSYL-L-METHIONINE-DEPENDENT METHYLTRANSFERASES SUPERFAMILY PROTEIN"/>
    <property type="match status" value="1"/>
</dbReference>
<dbReference type="Gene3D" id="3.40.50.150">
    <property type="entry name" value="Vaccinia Virus protein VP39"/>
    <property type="match status" value="1"/>
</dbReference>
<gene>
    <name evidence="7" type="ORF">Ato02nite_035790</name>
</gene>
<dbReference type="NCBIfam" id="TIGR00027">
    <property type="entry name" value="mthyl_TIGR00027"/>
    <property type="match status" value="1"/>
</dbReference>
<dbReference type="InterPro" id="IPR007213">
    <property type="entry name" value="Ppm1/Ppm2/Tcmp"/>
</dbReference>
<keyword evidence="8" id="KW-1185">Reference proteome</keyword>
<evidence type="ECO:0000256" key="1">
    <source>
        <dbReference type="ARBA" id="ARBA00003907"/>
    </source>
</evidence>
<comment type="function">
    <text evidence="1 6">Exhibits S-adenosyl-L-methionine-dependent methyltransferase activity.</text>
</comment>
<organism evidence="7 8">
    <name type="scientific">Paractinoplanes toevensis</name>
    <dbReference type="NCBI Taxonomy" id="571911"/>
    <lineage>
        <taxon>Bacteria</taxon>
        <taxon>Bacillati</taxon>
        <taxon>Actinomycetota</taxon>
        <taxon>Actinomycetes</taxon>
        <taxon>Micromonosporales</taxon>
        <taxon>Micromonosporaceae</taxon>
        <taxon>Paractinoplanes</taxon>
    </lineage>
</organism>
<keyword evidence="5 6" id="KW-0949">S-adenosyl-L-methionine</keyword>
<keyword evidence="3 6" id="KW-0489">Methyltransferase</keyword>
<evidence type="ECO:0000256" key="5">
    <source>
        <dbReference type="ARBA" id="ARBA00022691"/>
    </source>
</evidence>
<evidence type="ECO:0000313" key="7">
    <source>
        <dbReference type="EMBL" id="GIM91786.1"/>
    </source>
</evidence>
<dbReference type="GO" id="GO:0008168">
    <property type="term" value="F:methyltransferase activity"/>
    <property type="evidence" value="ECO:0007669"/>
    <property type="project" value="UniProtKB-UniRule"/>
</dbReference>
<evidence type="ECO:0000256" key="4">
    <source>
        <dbReference type="ARBA" id="ARBA00022679"/>
    </source>
</evidence>
<accession>A0A919TBN2</accession>
<proteinExistence type="inferred from homology"/>